<gene>
    <name evidence="6" type="ORF">HIM_05175</name>
</gene>
<feature type="compositionally biased region" description="Basic residues" evidence="4">
    <location>
        <begin position="361"/>
        <end position="373"/>
    </location>
</feature>
<evidence type="ECO:0000313" key="6">
    <source>
        <dbReference type="EMBL" id="KJZ75479.1"/>
    </source>
</evidence>
<dbReference type="GO" id="GO:0005634">
    <property type="term" value="C:nucleus"/>
    <property type="evidence" value="ECO:0007669"/>
    <property type="project" value="TreeGrafter"/>
</dbReference>
<dbReference type="InterPro" id="IPR051127">
    <property type="entry name" value="Fungal_SecMet_Regulators"/>
</dbReference>
<proteinExistence type="predicted"/>
<dbReference type="Proteomes" id="UP000054481">
    <property type="component" value="Unassembled WGS sequence"/>
</dbReference>
<reference evidence="6 7" key="1">
    <citation type="journal article" date="2014" name="Genome Biol. Evol.">
        <title>Comparative genomics and transcriptomics analyses reveal divergent lifestyle features of nematode endoparasitic fungus Hirsutella minnesotensis.</title>
        <authorList>
            <person name="Lai Y."/>
            <person name="Liu K."/>
            <person name="Zhang X."/>
            <person name="Zhang X."/>
            <person name="Li K."/>
            <person name="Wang N."/>
            <person name="Shu C."/>
            <person name="Wu Y."/>
            <person name="Wang C."/>
            <person name="Bushley K.E."/>
            <person name="Xiang M."/>
            <person name="Liu X."/>
        </authorList>
    </citation>
    <scope>NUCLEOTIDE SEQUENCE [LARGE SCALE GENOMIC DNA]</scope>
    <source>
        <strain evidence="6 7">3608</strain>
    </source>
</reference>
<keyword evidence="5" id="KW-1133">Transmembrane helix</keyword>
<keyword evidence="5" id="KW-0812">Transmembrane</keyword>
<keyword evidence="3" id="KW-0539">Nucleus</keyword>
<keyword evidence="1" id="KW-0805">Transcription regulation</keyword>
<organism evidence="6 7">
    <name type="scientific">Hirsutella minnesotensis 3608</name>
    <dbReference type="NCBI Taxonomy" id="1043627"/>
    <lineage>
        <taxon>Eukaryota</taxon>
        <taxon>Fungi</taxon>
        <taxon>Dikarya</taxon>
        <taxon>Ascomycota</taxon>
        <taxon>Pezizomycotina</taxon>
        <taxon>Sordariomycetes</taxon>
        <taxon>Hypocreomycetidae</taxon>
        <taxon>Hypocreales</taxon>
        <taxon>Ophiocordycipitaceae</taxon>
        <taxon>Hirsutella</taxon>
    </lineage>
</organism>
<evidence type="ECO:0000256" key="4">
    <source>
        <dbReference type="SAM" id="MobiDB-lite"/>
    </source>
</evidence>
<protein>
    <submittedName>
        <fullName evidence="6">Uncharacterized protein</fullName>
    </submittedName>
</protein>
<dbReference type="OrthoDB" id="2351791at2759"/>
<dbReference type="PANTHER" id="PTHR47424:SF9">
    <property type="entry name" value="TAH-2"/>
    <property type="match status" value="1"/>
</dbReference>
<keyword evidence="2" id="KW-0804">Transcription</keyword>
<dbReference type="EMBL" id="KQ030517">
    <property type="protein sequence ID" value="KJZ75479.1"/>
    <property type="molecule type" value="Genomic_DNA"/>
</dbReference>
<accession>A0A0F8A5K3</accession>
<dbReference type="PANTHER" id="PTHR47424">
    <property type="entry name" value="REGULATORY PROTEIN GAL4"/>
    <property type="match status" value="1"/>
</dbReference>
<name>A0A0F8A5K3_9HYPO</name>
<feature type="transmembrane region" description="Helical" evidence="5">
    <location>
        <begin position="187"/>
        <end position="206"/>
    </location>
</feature>
<keyword evidence="5" id="KW-0472">Membrane</keyword>
<feature type="compositionally biased region" description="Low complexity" evidence="4">
    <location>
        <begin position="308"/>
        <end position="318"/>
    </location>
</feature>
<feature type="compositionally biased region" description="Low complexity" evidence="4">
    <location>
        <begin position="281"/>
        <end position="294"/>
    </location>
</feature>
<dbReference type="GO" id="GO:0000981">
    <property type="term" value="F:DNA-binding transcription factor activity, RNA polymerase II-specific"/>
    <property type="evidence" value="ECO:0007669"/>
    <property type="project" value="TreeGrafter"/>
</dbReference>
<evidence type="ECO:0000256" key="1">
    <source>
        <dbReference type="ARBA" id="ARBA00023015"/>
    </source>
</evidence>
<sequence length="405" mass="43002">MLCSCQLSGAFLFFGVAVRAAYSIGVHRAEILLITECVVLEVYSRRKISLQLTEGISRQLRDWSVRWLPLLKDIMAGRDTPSAAASSSPPSAGGGGGAQAVGACQVLASYYYAVMLVSRPFLMYELCRRLSDCSSSSAPRRPPAVTPAAVSGKSKLADACIDAASLMVDSILDLIGKGLLNVRVPLMVSWLFASSLVLGVGLLGGFGRILEKYSRMSIQCLDHFAKTDGHAAQYSLIAQSLLATALEHLERQELEERLRRTESSSQLFGLLMPPPPPPPTSTSHYAATPSAPTSHESALHLSARDAHSAASSPVPSASTRLGTRGVASPASTPSFIPPSYPLSRTRDLPGGGAAAFDRDKGRRGRRAGHRGGRRLGAESIPPARGRRRHRPGTLLLGGGLEKAVV</sequence>
<dbReference type="GO" id="GO:0000435">
    <property type="term" value="P:positive regulation of transcription from RNA polymerase II promoter by galactose"/>
    <property type="evidence" value="ECO:0007669"/>
    <property type="project" value="TreeGrafter"/>
</dbReference>
<evidence type="ECO:0000256" key="3">
    <source>
        <dbReference type="ARBA" id="ARBA00023242"/>
    </source>
</evidence>
<feature type="region of interest" description="Disordered" evidence="4">
    <location>
        <begin position="267"/>
        <end position="405"/>
    </location>
</feature>
<feature type="compositionally biased region" description="Gly residues" evidence="4">
    <location>
        <begin position="395"/>
        <end position="405"/>
    </location>
</feature>
<keyword evidence="7" id="KW-1185">Reference proteome</keyword>
<evidence type="ECO:0000313" key="7">
    <source>
        <dbReference type="Proteomes" id="UP000054481"/>
    </source>
</evidence>
<evidence type="ECO:0000256" key="2">
    <source>
        <dbReference type="ARBA" id="ARBA00023163"/>
    </source>
</evidence>
<evidence type="ECO:0000256" key="5">
    <source>
        <dbReference type="SAM" id="Phobius"/>
    </source>
</evidence>
<dbReference type="AlphaFoldDB" id="A0A0F8A5K3"/>
<dbReference type="GO" id="GO:0000978">
    <property type="term" value="F:RNA polymerase II cis-regulatory region sequence-specific DNA binding"/>
    <property type="evidence" value="ECO:0007669"/>
    <property type="project" value="TreeGrafter"/>
</dbReference>